<feature type="compositionally biased region" description="Polar residues" evidence="3">
    <location>
        <begin position="721"/>
        <end position="740"/>
    </location>
</feature>
<feature type="region of interest" description="Disordered" evidence="3">
    <location>
        <begin position="446"/>
        <end position="779"/>
    </location>
</feature>
<feature type="region of interest" description="Disordered" evidence="3">
    <location>
        <begin position="227"/>
        <end position="304"/>
    </location>
</feature>
<feature type="compositionally biased region" description="Pro residues" evidence="3">
    <location>
        <begin position="563"/>
        <end position="572"/>
    </location>
</feature>
<keyword evidence="5" id="KW-1185">Reference proteome</keyword>
<dbReference type="GO" id="GO:0005634">
    <property type="term" value="C:nucleus"/>
    <property type="evidence" value="ECO:0007669"/>
    <property type="project" value="UniProtKB-SubCell"/>
</dbReference>
<name>A0A9W9D0Q6_9PEZI</name>
<evidence type="ECO:0000256" key="3">
    <source>
        <dbReference type="SAM" id="MobiDB-lite"/>
    </source>
</evidence>
<feature type="compositionally biased region" description="Polar residues" evidence="3">
    <location>
        <begin position="257"/>
        <end position="266"/>
    </location>
</feature>
<dbReference type="EMBL" id="JAPEVB010000001">
    <property type="protein sequence ID" value="KAJ4396228.1"/>
    <property type="molecule type" value="Genomic_DNA"/>
</dbReference>
<keyword evidence="2" id="KW-0539">Nucleus</keyword>
<feature type="compositionally biased region" description="Low complexity" evidence="3">
    <location>
        <begin position="611"/>
        <end position="633"/>
    </location>
</feature>
<feature type="compositionally biased region" description="Polar residues" evidence="3">
    <location>
        <begin position="688"/>
        <end position="698"/>
    </location>
</feature>
<evidence type="ECO:0000313" key="4">
    <source>
        <dbReference type="EMBL" id="KAJ4396228.1"/>
    </source>
</evidence>
<dbReference type="Proteomes" id="UP001140453">
    <property type="component" value="Unassembled WGS sequence"/>
</dbReference>
<evidence type="ECO:0000256" key="1">
    <source>
        <dbReference type="ARBA" id="ARBA00004123"/>
    </source>
</evidence>
<reference evidence="4" key="1">
    <citation type="submission" date="2022-10" db="EMBL/GenBank/DDBJ databases">
        <title>Tapping the CABI collections for fungal endophytes: first genome assemblies for Collariella, Neodidymelliopsis, Ascochyta clinopodiicola, Didymella pomorum, Didymosphaeria variabile, Neocosmospora piperis and Neocucurbitaria cava.</title>
        <authorList>
            <person name="Hill R."/>
        </authorList>
    </citation>
    <scope>NUCLEOTIDE SEQUENCE</scope>
    <source>
        <strain evidence="4">IMI 355082</strain>
    </source>
</reference>
<feature type="compositionally biased region" description="Low complexity" evidence="3">
    <location>
        <begin position="404"/>
        <end position="422"/>
    </location>
</feature>
<evidence type="ECO:0000313" key="5">
    <source>
        <dbReference type="Proteomes" id="UP001140453"/>
    </source>
</evidence>
<protein>
    <recommendedName>
        <fullName evidence="6">LisH domain-containing protein</fullName>
    </recommendedName>
</protein>
<feature type="compositionally biased region" description="Basic and acidic residues" evidence="3">
    <location>
        <begin position="101"/>
        <end position="111"/>
    </location>
</feature>
<organism evidence="4 5">
    <name type="scientific">Gnomoniopsis smithogilvyi</name>
    <dbReference type="NCBI Taxonomy" id="1191159"/>
    <lineage>
        <taxon>Eukaryota</taxon>
        <taxon>Fungi</taxon>
        <taxon>Dikarya</taxon>
        <taxon>Ascomycota</taxon>
        <taxon>Pezizomycotina</taxon>
        <taxon>Sordariomycetes</taxon>
        <taxon>Sordariomycetidae</taxon>
        <taxon>Diaporthales</taxon>
        <taxon>Gnomoniaceae</taxon>
        <taxon>Gnomoniopsis</taxon>
    </lineage>
</organism>
<feature type="compositionally biased region" description="Low complexity" evidence="3">
    <location>
        <begin position="699"/>
        <end position="720"/>
    </location>
</feature>
<feature type="compositionally biased region" description="Low complexity" evidence="3">
    <location>
        <begin position="227"/>
        <end position="242"/>
    </location>
</feature>
<feature type="region of interest" description="Disordered" evidence="3">
    <location>
        <begin position="23"/>
        <end position="44"/>
    </location>
</feature>
<evidence type="ECO:0008006" key="6">
    <source>
        <dbReference type="Google" id="ProtNLM"/>
    </source>
</evidence>
<feature type="compositionally biased region" description="Polar residues" evidence="3">
    <location>
        <begin position="648"/>
        <end position="660"/>
    </location>
</feature>
<evidence type="ECO:0000256" key="2">
    <source>
        <dbReference type="ARBA" id="ARBA00023242"/>
    </source>
</evidence>
<comment type="subcellular location">
    <subcellularLocation>
        <location evidence="1">Nucleus</location>
    </subcellularLocation>
</comment>
<comment type="caution">
    <text evidence="4">The sequence shown here is derived from an EMBL/GenBank/DDBJ whole genome shotgun (WGS) entry which is preliminary data.</text>
</comment>
<sequence>MNNVNPMPNIAMVPGPPVGPAMPMMNNGGVAPPPGPRPQQPSENNKHLLNTYIYEYFLRNDMFDCARALLNADPGMKIQDGPNTRRDADGNIIANGDSMDVDNKDGIDSKGAEGLPQPSIPNPSMDNPFLYEWFCLFWDMFNAQKGKSGNPQVSSYMSHTQNQSRMRQNAQQEMLRNMRPDMTPQQQQQQLNMMRMQNGGMNMAMKNPNNMAQRAMANNQNNPQMMHMLQQQQQQQKQGQMQRDPSEMDGNRARPSSPGSAENAPSPSKRMRLENGAPFNPGQVGMMPNGRPAGQGMPGQQVGPDPSALLQQQTVQLLHQFGIDPNALNREQFATLQAQSPAVQQKTIATYAQNLQQQQQQQMPKPGMPNANPSGPPGQGSPMVPQGPDGTSINTFYNAGEMAGPGAIRPAGGPNAGQAAGGSNHALQDYQMQLMLLEQQNKKRLMMARQEQDGSSSGIQMPREGGPGGPGAPGAPPGTAPPFQGTSPQGARPGASPNPADMKRGPHQMNPAGMGSPMAEGSQSRGSPNAMFMGNQMDPSQAPQFNMNGMAGGPQMNGLRPPSSHPGQPPFTGPMNPQQQQQMMAARQGQMAGQPGQQMQWQQGGPGGPNGNQMGPQGQTPQQIQGTPQQRNAMPPPAQPAAAAGVNARNTSSPQVTNTAPPTPSQQNKAAPKKKDAKNAKDKRAATQKKSNPSLNSGATPVAEPAADAEATPATPITPVNPQQNLNRPGQNAAPNQAMPNGQAPAPVPQQAAPSMVPQPDPNQNQTFNMDSMADFGSLDFANPLASNDVLNDFDFDSFLHDNEGADGGFDFSNTGAFMDADGIET</sequence>
<dbReference type="AlphaFoldDB" id="A0A9W9D0Q6"/>
<proteinExistence type="predicted"/>
<feature type="compositionally biased region" description="Polar residues" evidence="3">
    <location>
        <begin position="537"/>
        <end position="547"/>
    </location>
</feature>
<feature type="compositionally biased region" description="Basic and acidic residues" evidence="3">
    <location>
        <begin position="673"/>
        <end position="685"/>
    </location>
</feature>
<dbReference type="OrthoDB" id="5600002at2759"/>
<accession>A0A9W9D0Q6</accession>
<feature type="region of interest" description="Disordered" evidence="3">
    <location>
        <begin position="356"/>
        <end position="423"/>
    </location>
</feature>
<feature type="compositionally biased region" description="Low complexity" evidence="3">
    <location>
        <begin position="573"/>
        <end position="603"/>
    </location>
</feature>
<dbReference type="GO" id="GO:0045944">
    <property type="term" value="P:positive regulation of transcription by RNA polymerase II"/>
    <property type="evidence" value="ECO:0007669"/>
    <property type="project" value="TreeGrafter"/>
</dbReference>
<dbReference type="PANTHER" id="PTHR12610:SF12">
    <property type="entry name" value="SEQUENCE-SPECIFIC SINGLE-STRANDED DNA-BINDING PROTEIN, ISOFORM D"/>
    <property type="match status" value="1"/>
</dbReference>
<feature type="compositionally biased region" description="Low complexity" evidence="3">
    <location>
        <begin position="743"/>
        <end position="758"/>
    </location>
</feature>
<feature type="region of interest" description="Disordered" evidence="3">
    <location>
        <begin position="795"/>
        <end position="826"/>
    </location>
</feature>
<gene>
    <name evidence="4" type="ORF">N0V93_000447</name>
</gene>
<dbReference type="PANTHER" id="PTHR12610">
    <property type="entry name" value="SINGLE STRANDED DNA BINDING PROTEIN"/>
    <property type="match status" value="1"/>
</dbReference>
<feature type="region of interest" description="Disordered" evidence="3">
    <location>
        <begin position="77"/>
        <end position="121"/>
    </location>
</feature>